<proteinExistence type="inferred from homology"/>
<feature type="domain" description="ABC transmembrane type-1" evidence="8">
    <location>
        <begin position="101"/>
        <end position="308"/>
    </location>
</feature>
<dbReference type="RefSeq" id="WP_038152970.1">
    <property type="nucleotide sequence ID" value="NZ_JRNT01000027.1"/>
</dbReference>
<dbReference type="SUPFAM" id="SSF161098">
    <property type="entry name" value="MetI-like"/>
    <property type="match status" value="1"/>
</dbReference>
<dbReference type="CDD" id="cd06261">
    <property type="entry name" value="TM_PBP2"/>
    <property type="match status" value="1"/>
</dbReference>
<name>A0A096AJN8_9FIRM</name>
<keyword evidence="10" id="KW-1185">Reference proteome</keyword>
<comment type="caution">
    <text evidence="9">The sequence shown here is derived from an EMBL/GenBank/DDBJ whole genome shotgun (WGS) entry which is preliminary data.</text>
</comment>
<dbReference type="PANTHER" id="PTHR30465:SF0">
    <property type="entry name" value="OLIGOPEPTIDE TRANSPORT SYSTEM PERMEASE PROTEIN APPB"/>
    <property type="match status" value="1"/>
</dbReference>
<dbReference type="Gene3D" id="1.10.3720.10">
    <property type="entry name" value="MetI-like"/>
    <property type="match status" value="1"/>
</dbReference>
<dbReference type="GO" id="GO:0055085">
    <property type="term" value="P:transmembrane transport"/>
    <property type="evidence" value="ECO:0007669"/>
    <property type="project" value="InterPro"/>
</dbReference>
<evidence type="ECO:0000256" key="5">
    <source>
        <dbReference type="ARBA" id="ARBA00022989"/>
    </source>
</evidence>
<reference evidence="9 10" key="1">
    <citation type="submission" date="2014-07" db="EMBL/GenBank/DDBJ databases">
        <authorList>
            <person name="McCorrison J."/>
            <person name="Sanka R."/>
            <person name="Torralba M."/>
            <person name="Gillis M."/>
            <person name="Haft D.H."/>
            <person name="Methe B."/>
            <person name="Sutton G."/>
            <person name="Nelson K.E."/>
        </authorList>
    </citation>
    <scope>NUCLEOTIDE SEQUENCE [LARGE SCALE GENOMIC DNA]</scope>
    <source>
        <strain evidence="9 10">DNF00314</strain>
    </source>
</reference>
<keyword evidence="2 7" id="KW-0813">Transport</keyword>
<dbReference type="PANTHER" id="PTHR30465">
    <property type="entry name" value="INNER MEMBRANE ABC TRANSPORTER"/>
    <property type="match status" value="1"/>
</dbReference>
<evidence type="ECO:0000256" key="7">
    <source>
        <dbReference type="RuleBase" id="RU363032"/>
    </source>
</evidence>
<comment type="similarity">
    <text evidence="7">Belongs to the binding-protein-dependent transport system permease family.</text>
</comment>
<evidence type="ECO:0000256" key="3">
    <source>
        <dbReference type="ARBA" id="ARBA00022475"/>
    </source>
</evidence>
<dbReference type="PROSITE" id="PS50928">
    <property type="entry name" value="ABC_TM1"/>
    <property type="match status" value="1"/>
</dbReference>
<keyword evidence="3" id="KW-1003">Cell membrane</keyword>
<evidence type="ECO:0000313" key="9">
    <source>
        <dbReference type="EMBL" id="KGF46801.1"/>
    </source>
</evidence>
<keyword evidence="5 7" id="KW-1133">Transmembrane helix</keyword>
<feature type="transmembrane region" description="Helical" evidence="7">
    <location>
        <begin position="188"/>
        <end position="208"/>
    </location>
</feature>
<feature type="transmembrane region" description="Helical" evidence="7">
    <location>
        <begin position="289"/>
        <end position="308"/>
    </location>
</feature>
<evidence type="ECO:0000256" key="6">
    <source>
        <dbReference type="ARBA" id="ARBA00023136"/>
    </source>
</evidence>
<dbReference type="Pfam" id="PF00528">
    <property type="entry name" value="BPD_transp_1"/>
    <property type="match status" value="1"/>
</dbReference>
<dbReference type="AlphaFoldDB" id="A0A096AJN8"/>
<feature type="transmembrane region" description="Helical" evidence="7">
    <location>
        <begin position="12"/>
        <end position="30"/>
    </location>
</feature>
<dbReference type="Proteomes" id="UP000029628">
    <property type="component" value="Unassembled WGS sequence"/>
</dbReference>
<comment type="subcellular location">
    <subcellularLocation>
        <location evidence="1 7">Cell membrane</location>
        <topology evidence="1 7">Multi-pass membrane protein</topology>
    </subcellularLocation>
</comment>
<organism evidence="9 10">
    <name type="scientific">Veillonella montpellierensis DNF00314</name>
    <dbReference type="NCBI Taxonomy" id="1401067"/>
    <lineage>
        <taxon>Bacteria</taxon>
        <taxon>Bacillati</taxon>
        <taxon>Bacillota</taxon>
        <taxon>Negativicutes</taxon>
        <taxon>Veillonellales</taxon>
        <taxon>Veillonellaceae</taxon>
        <taxon>Veillonella</taxon>
    </lineage>
</organism>
<evidence type="ECO:0000256" key="2">
    <source>
        <dbReference type="ARBA" id="ARBA00022448"/>
    </source>
</evidence>
<dbReference type="GO" id="GO:0005886">
    <property type="term" value="C:plasma membrane"/>
    <property type="evidence" value="ECO:0007669"/>
    <property type="project" value="UniProtKB-SubCell"/>
</dbReference>
<dbReference type="InterPro" id="IPR000515">
    <property type="entry name" value="MetI-like"/>
</dbReference>
<keyword evidence="4 7" id="KW-0812">Transmembrane</keyword>
<gene>
    <name evidence="9" type="ORF">HMPREF0872_07110</name>
</gene>
<evidence type="ECO:0000256" key="4">
    <source>
        <dbReference type="ARBA" id="ARBA00022692"/>
    </source>
</evidence>
<feature type="transmembrane region" description="Helical" evidence="7">
    <location>
        <begin position="100"/>
        <end position="129"/>
    </location>
</feature>
<dbReference type="eggNOG" id="COG0601">
    <property type="taxonomic scope" value="Bacteria"/>
</dbReference>
<feature type="transmembrane region" description="Helical" evidence="7">
    <location>
        <begin position="247"/>
        <end position="269"/>
    </location>
</feature>
<evidence type="ECO:0000313" key="10">
    <source>
        <dbReference type="Proteomes" id="UP000029628"/>
    </source>
</evidence>
<sequence length="327" mass="36897">MHLSYKRISKNFLVYLLSLFVLSVVVFWAVSYSPGDPLQAYYGERLDHMTEAQMIAARHQLGLDGSLVTQYVEWMNRLFHGDMGFSLKYRTPVSAVLGSFFINTVVLGVISYVLTFTLAILLAVICVYYEDRWIDKLISQVGTLVFYLPTFWVALLLILVFNVNLGWLPGSGAYEPGNANDWVDRLRHIVLPVIVMLIAHVWYYAYMIRNKLLDETRKDYVLLAKMKGLSSFSILVKHCLRNIAPTIFSVMAIGTNHIIGGSYVVEAVFAYPGLGNLAVESAKLHDYNLLMIIVLITGAVVIGSSYIAQGISEQVDYRMKDREEVGQ</sequence>
<protein>
    <submittedName>
        <fullName evidence="9">Peptide ABC transporter permease</fullName>
    </submittedName>
</protein>
<evidence type="ECO:0000256" key="1">
    <source>
        <dbReference type="ARBA" id="ARBA00004651"/>
    </source>
</evidence>
<dbReference type="EMBL" id="JRNT01000027">
    <property type="protein sequence ID" value="KGF46801.1"/>
    <property type="molecule type" value="Genomic_DNA"/>
</dbReference>
<dbReference type="InterPro" id="IPR035906">
    <property type="entry name" value="MetI-like_sf"/>
</dbReference>
<accession>A0A096AJN8</accession>
<keyword evidence="6 7" id="KW-0472">Membrane</keyword>
<feature type="transmembrane region" description="Helical" evidence="7">
    <location>
        <begin position="141"/>
        <end position="168"/>
    </location>
</feature>
<evidence type="ECO:0000259" key="8">
    <source>
        <dbReference type="PROSITE" id="PS50928"/>
    </source>
</evidence>